<organism evidence="1 2">
    <name type="scientific">Thalictrum thalictroides</name>
    <name type="common">Rue-anemone</name>
    <name type="synonym">Anemone thalictroides</name>
    <dbReference type="NCBI Taxonomy" id="46969"/>
    <lineage>
        <taxon>Eukaryota</taxon>
        <taxon>Viridiplantae</taxon>
        <taxon>Streptophyta</taxon>
        <taxon>Embryophyta</taxon>
        <taxon>Tracheophyta</taxon>
        <taxon>Spermatophyta</taxon>
        <taxon>Magnoliopsida</taxon>
        <taxon>Ranunculales</taxon>
        <taxon>Ranunculaceae</taxon>
        <taxon>Thalictroideae</taxon>
        <taxon>Thalictrum</taxon>
    </lineage>
</organism>
<sequence>MQIAWAFHFTFRYEGCLELDGLILLWLLRRHLRPEHPHFTKDGLSQQGQTVRTSEKIAESMVKLANDSIRGFFNVVRMEPFKNIGKIWSVIR</sequence>
<dbReference type="EMBL" id="JABWDY010012408">
    <property type="protein sequence ID" value="KAF5199118.1"/>
    <property type="molecule type" value="Genomic_DNA"/>
</dbReference>
<gene>
    <name evidence="1" type="ORF">FRX31_011296</name>
</gene>
<evidence type="ECO:0000313" key="1">
    <source>
        <dbReference type="EMBL" id="KAF5199118.1"/>
    </source>
</evidence>
<keyword evidence="2" id="KW-1185">Reference proteome</keyword>
<accession>A0A7J6WQA9</accession>
<evidence type="ECO:0000313" key="2">
    <source>
        <dbReference type="Proteomes" id="UP000554482"/>
    </source>
</evidence>
<comment type="caution">
    <text evidence="1">The sequence shown here is derived from an EMBL/GenBank/DDBJ whole genome shotgun (WGS) entry which is preliminary data.</text>
</comment>
<dbReference type="Proteomes" id="UP000554482">
    <property type="component" value="Unassembled WGS sequence"/>
</dbReference>
<dbReference type="AlphaFoldDB" id="A0A7J6WQA9"/>
<protein>
    <submittedName>
        <fullName evidence="1">Uncharacterized protein</fullName>
    </submittedName>
</protein>
<name>A0A7J6WQA9_THATH</name>
<reference evidence="1 2" key="1">
    <citation type="submission" date="2020-06" db="EMBL/GenBank/DDBJ databases">
        <title>Transcriptomic and genomic resources for Thalictrum thalictroides and T. hernandezii: Facilitating candidate gene discovery in an emerging model plant lineage.</title>
        <authorList>
            <person name="Arias T."/>
            <person name="Riano-Pachon D.M."/>
            <person name="Di Stilio V.S."/>
        </authorList>
    </citation>
    <scope>NUCLEOTIDE SEQUENCE [LARGE SCALE GENOMIC DNA]</scope>
    <source>
        <strain evidence="2">cv. WT478/WT964</strain>
        <tissue evidence="1">Leaves</tissue>
    </source>
</reference>
<proteinExistence type="predicted"/>